<feature type="region of interest" description="Disordered" evidence="1">
    <location>
        <begin position="1"/>
        <end position="49"/>
    </location>
</feature>
<evidence type="ECO:0000313" key="3">
    <source>
        <dbReference type="Proteomes" id="UP000825890"/>
    </source>
</evidence>
<evidence type="ECO:0008006" key="4">
    <source>
        <dbReference type="Google" id="ProtNLM"/>
    </source>
</evidence>
<proteinExistence type="predicted"/>
<dbReference type="PANTHER" id="PTHR42085:SF1">
    <property type="entry name" value="F-BOX DOMAIN-CONTAINING PROTEIN"/>
    <property type="match status" value="1"/>
</dbReference>
<evidence type="ECO:0000256" key="1">
    <source>
        <dbReference type="SAM" id="MobiDB-lite"/>
    </source>
</evidence>
<dbReference type="GeneID" id="68296407"/>
<sequence>MAIIGSKSARSSSSKVSKPTTSSSNASKPTTTNSIAANQKPTKRPKNPAACLPALPAELRARIFEYAFARNHLLKVIKHGSKFVLQSRQHHQLAPGILWMCKTFLYEAAPSLYGKNTISIASRHLPEFLVSIGEANRKLLQRFEVFPDRDISWALKPMLRCPKLKEIQVVSSMVAAELLVRMLLPHAVKRAKTNQTSFLKLLSFVPEPGYALSLALGDDEWHETIEEEMEGYVEEVLEGLKEGLARRGLPRAIADLDSTLRDPIPFEHKPVLFLSRWVSTNPETPRSPSIDRKMVSKDVVKGPDQTGFHHLSTELRNRIYALVLLNTKVAPVKIYANSLHPVGSREFLQARLRGRVSNNIVSNILAASPQIHDEATPMLYGGNSFDLTRVASRFLAAIGPSAKFVRNITSTWKPGRELGLSLKLLTPETYLQSLVLGTGWLVPDLVDALLDWAVKTAEHRAGTALSSPVDILSFVPSPGSSPWTAMKDVPKYEAAVKNALLKAMAKRKSVCEAKV</sequence>
<comment type="caution">
    <text evidence="2">The sequence shown here is derived from an EMBL/GenBank/DDBJ whole genome shotgun (WGS) entry which is preliminary data.</text>
</comment>
<dbReference type="OrthoDB" id="10582766at2759"/>
<dbReference type="AlphaFoldDB" id="A0A9P3FJY8"/>
<feature type="compositionally biased region" description="Polar residues" evidence="1">
    <location>
        <begin position="25"/>
        <end position="40"/>
    </location>
</feature>
<name>A0A9P3FJY8_9PEZI</name>
<organism evidence="2 3">
    <name type="scientific">Cercospora kikuchii</name>
    <dbReference type="NCBI Taxonomy" id="84275"/>
    <lineage>
        <taxon>Eukaryota</taxon>
        <taxon>Fungi</taxon>
        <taxon>Dikarya</taxon>
        <taxon>Ascomycota</taxon>
        <taxon>Pezizomycotina</taxon>
        <taxon>Dothideomycetes</taxon>
        <taxon>Dothideomycetidae</taxon>
        <taxon>Mycosphaerellales</taxon>
        <taxon>Mycosphaerellaceae</taxon>
        <taxon>Cercospora</taxon>
    </lineage>
</organism>
<reference evidence="2 3" key="1">
    <citation type="submission" date="2021-01" db="EMBL/GenBank/DDBJ databases">
        <title>Cercospora kikuchii MAFF 305040 whole genome shotgun sequence.</title>
        <authorList>
            <person name="Kashiwa T."/>
            <person name="Suzuki T."/>
        </authorList>
    </citation>
    <scope>NUCLEOTIDE SEQUENCE [LARGE SCALE GENOMIC DNA]</scope>
    <source>
        <strain evidence="2 3">MAFF 305040</strain>
    </source>
</reference>
<dbReference type="PANTHER" id="PTHR42085">
    <property type="entry name" value="F-BOX DOMAIN-CONTAINING PROTEIN"/>
    <property type="match status" value="1"/>
</dbReference>
<dbReference type="RefSeq" id="XP_044662234.1">
    <property type="nucleotide sequence ID" value="XM_044806299.1"/>
</dbReference>
<evidence type="ECO:0000313" key="2">
    <source>
        <dbReference type="EMBL" id="GIZ47747.1"/>
    </source>
</evidence>
<accession>A0A9P3FJY8</accession>
<feature type="compositionally biased region" description="Low complexity" evidence="1">
    <location>
        <begin position="1"/>
        <end position="24"/>
    </location>
</feature>
<gene>
    <name evidence="2" type="ORF">CKM354_001083200</name>
</gene>
<dbReference type="EMBL" id="BOLY01000007">
    <property type="protein sequence ID" value="GIZ47747.1"/>
    <property type="molecule type" value="Genomic_DNA"/>
</dbReference>
<protein>
    <recommendedName>
        <fullName evidence="4">F-box domain-containing protein</fullName>
    </recommendedName>
</protein>
<dbReference type="Proteomes" id="UP000825890">
    <property type="component" value="Unassembled WGS sequence"/>
</dbReference>
<dbReference type="InterPro" id="IPR038883">
    <property type="entry name" value="AN11006-like"/>
</dbReference>
<keyword evidence="3" id="KW-1185">Reference proteome</keyword>